<dbReference type="RefSeq" id="WP_076285770.1">
    <property type="nucleotide sequence ID" value="NZ_MPTW01000013.1"/>
</dbReference>
<sequence>MLENKMDQLNISVQRIFGEQEIEIVDFTCEDLDYKTPNFTTAGIFHLQGIALINNEQLPWSIILKIIKSDSVEKEDPAHHNYWRREALVFESKILDELPGSIQAPKCYLVEEQVDGTVWLWMERIEGEFAHAKEQFDIIAERLGRFNGAYLSGKNTPNNQWICRSWLRSWTTASKMYAPNPEEYIHQLHRDNDRSLWAWFQDFTKRIDSNLNALHRLPRVLAHQDLSQMNMLLTQNGELVLIDWQFMSLSGLGEDLGKMFGVNMSLGVIPIHRYEEFKESLFHSYIKGLKASGWQGDESLARYGYCLSTALRSVWEVPQYFSLNAQLQSDLLNANLQERVNRLEQIIIIHQKMTLEAETLKLWIT</sequence>
<reference evidence="2 3" key="1">
    <citation type="submission" date="2016-11" db="EMBL/GenBank/DDBJ databases">
        <title>Paenibacillus species isolates.</title>
        <authorList>
            <person name="Beno S.M."/>
        </authorList>
    </citation>
    <scope>NUCLEOTIDE SEQUENCE [LARGE SCALE GENOMIC DNA]</scope>
    <source>
        <strain evidence="2 3">FSL H7-0443</strain>
    </source>
</reference>
<dbReference type="Gene3D" id="3.90.1200.10">
    <property type="match status" value="1"/>
</dbReference>
<dbReference type="InterPro" id="IPR002575">
    <property type="entry name" value="Aminoglycoside_PTrfase"/>
</dbReference>
<dbReference type="Pfam" id="PF01636">
    <property type="entry name" value="APH"/>
    <property type="match status" value="1"/>
</dbReference>
<dbReference type="InterPro" id="IPR011009">
    <property type="entry name" value="Kinase-like_dom_sf"/>
</dbReference>
<proteinExistence type="predicted"/>
<dbReference type="EMBL" id="MPTW01000013">
    <property type="protein sequence ID" value="OME66950.1"/>
    <property type="molecule type" value="Genomic_DNA"/>
</dbReference>
<comment type="caution">
    <text evidence="2">The sequence shown here is derived from an EMBL/GenBank/DDBJ whole genome shotgun (WGS) entry which is preliminary data.</text>
</comment>
<dbReference type="Proteomes" id="UP000187425">
    <property type="component" value="Unassembled WGS sequence"/>
</dbReference>
<evidence type="ECO:0000313" key="3">
    <source>
        <dbReference type="Proteomes" id="UP000187425"/>
    </source>
</evidence>
<feature type="domain" description="Aminoglycoside phosphotransferase" evidence="1">
    <location>
        <begin position="83"/>
        <end position="260"/>
    </location>
</feature>
<dbReference type="SUPFAM" id="SSF56112">
    <property type="entry name" value="Protein kinase-like (PK-like)"/>
    <property type="match status" value="1"/>
</dbReference>
<protein>
    <recommendedName>
        <fullName evidence="1">Aminoglycoside phosphotransferase domain-containing protein</fullName>
    </recommendedName>
</protein>
<dbReference type="OrthoDB" id="3816435at2"/>
<organism evidence="2 3">
    <name type="scientific">Paenibacillus odorifer</name>
    <dbReference type="NCBI Taxonomy" id="189426"/>
    <lineage>
        <taxon>Bacteria</taxon>
        <taxon>Bacillati</taxon>
        <taxon>Bacillota</taxon>
        <taxon>Bacilli</taxon>
        <taxon>Bacillales</taxon>
        <taxon>Paenibacillaceae</taxon>
        <taxon>Paenibacillus</taxon>
    </lineage>
</organism>
<gene>
    <name evidence="2" type="ORF">BSK65_20860</name>
</gene>
<accession>A0A1R0ZCF6</accession>
<evidence type="ECO:0000259" key="1">
    <source>
        <dbReference type="Pfam" id="PF01636"/>
    </source>
</evidence>
<name>A0A1R0ZCF6_9BACL</name>
<dbReference type="AlphaFoldDB" id="A0A1R0ZCF6"/>
<evidence type="ECO:0000313" key="2">
    <source>
        <dbReference type="EMBL" id="OME66950.1"/>
    </source>
</evidence>